<name>A0ABS5VXA7_9BACT</name>
<organism evidence="1 2">
    <name type="scientific">Chryseosolibacter indicus</name>
    <dbReference type="NCBI Taxonomy" id="2782351"/>
    <lineage>
        <taxon>Bacteria</taxon>
        <taxon>Pseudomonadati</taxon>
        <taxon>Bacteroidota</taxon>
        <taxon>Cytophagia</taxon>
        <taxon>Cytophagales</taxon>
        <taxon>Chryseotaleaceae</taxon>
        <taxon>Chryseosolibacter</taxon>
    </lineage>
</organism>
<reference evidence="1 2" key="1">
    <citation type="submission" date="2021-05" db="EMBL/GenBank/DDBJ databases">
        <title>A Polyphasic approach of four new species of the genus Ohtaekwangia: Ohtaekwangia histidinii sp. nov., Ohtaekwangia cretensis sp. nov., Ohtaekwangia indiensis sp. nov., Ohtaekwangia reichenbachii sp. nov. from diverse environment.</title>
        <authorList>
            <person name="Octaviana S."/>
        </authorList>
    </citation>
    <scope>NUCLEOTIDE SEQUENCE [LARGE SCALE GENOMIC DNA]</scope>
    <source>
        <strain evidence="1 2">PWU20</strain>
    </source>
</reference>
<protein>
    <submittedName>
        <fullName evidence="1">Uncharacterized protein</fullName>
    </submittedName>
</protein>
<dbReference type="RefSeq" id="WP_254156766.1">
    <property type="nucleotide sequence ID" value="NZ_JAHESD010000079.1"/>
</dbReference>
<dbReference type="Proteomes" id="UP000772618">
    <property type="component" value="Unassembled WGS sequence"/>
</dbReference>
<dbReference type="EMBL" id="JAHESD010000079">
    <property type="protein sequence ID" value="MBT1706044.1"/>
    <property type="molecule type" value="Genomic_DNA"/>
</dbReference>
<gene>
    <name evidence="1" type="ORF">KK060_22325</name>
</gene>
<accession>A0ABS5VXA7</accession>
<proteinExistence type="predicted"/>
<evidence type="ECO:0000313" key="2">
    <source>
        <dbReference type="Proteomes" id="UP000772618"/>
    </source>
</evidence>
<keyword evidence="2" id="KW-1185">Reference proteome</keyword>
<evidence type="ECO:0000313" key="1">
    <source>
        <dbReference type="EMBL" id="MBT1706044.1"/>
    </source>
</evidence>
<sequence>MNTVDTNNILNLRNLICNAIKSKQRIQFMYNDKLRIGEPQCCGISTAEKEVARLHLLQGGSRPEQLFELAKVSSLILLNEHFTKPGPYYSKDVKAMKEIFCQL</sequence>
<comment type="caution">
    <text evidence="1">The sequence shown here is derived from an EMBL/GenBank/DDBJ whole genome shotgun (WGS) entry which is preliminary data.</text>
</comment>